<gene>
    <name evidence="1" type="ordered locus">CJA_3055</name>
</gene>
<dbReference type="HOGENOM" id="CLU_1085602_0_0_6"/>
<dbReference type="EMBL" id="CP000934">
    <property type="protein sequence ID" value="ACE85420.1"/>
    <property type="molecule type" value="Genomic_DNA"/>
</dbReference>
<dbReference type="Proteomes" id="UP000001036">
    <property type="component" value="Chromosome"/>
</dbReference>
<accession>B3PD97</accession>
<name>B3PD97_CELJU</name>
<proteinExistence type="predicted"/>
<protein>
    <submittedName>
        <fullName evidence="1">Uncharacterized protein</fullName>
    </submittedName>
</protein>
<keyword evidence="2" id="KW-1185">Reference proteome</keyword>
<dbReference type="STRING" id="498211.CJA_3055"/>
<dbReference type="AlphaFoldDB" id="B3PD97"/>
<reference evidence="1 2" key="1">
    <citation type="journal article" date="2008" name="J. Bacteriol.">
        <title>Insights into plant cell wall degradation from the genome sequence of the soil bacterium Cellvibrio japonicus.</title>
        <authorList>
            <person name="Deboy R.T."/>
            <person name="Mongodin E.F."/>
            <person name="Fouts D.E."/>
            <person name="Tailford L.E."/>
            <person name="Khouri H."/>
            <person name="Emerson J.B."/>
            <person name="Mohamoud Y."/>
            <person name="Watkins K."/>
            <person name="Henrissat B."/>
            <person name="Gilbert H.J."/>
            <person name="Nelson K.E."/>
        </authorList>
    </citation>
    <scope>NUCLEOTIDE SEQUENCE [LARGE SCALE GENOMIC DNA]</scope>
    <source>
        <strain evidence="1 2">Ueda107</strain>
    </source>
</reference>
<dbReference type="KEGG" id="cja:CJA_3055"/>
<sequence length="271" mass="29300">MTDETDEFELADANHVRVLETNLLHSSDVIYWLDGASAEQASAMARIDIPLAIRFTQKPRSLKFLHSLGKTAFWQTPVEDMHEGVANEAQRARPVQPPLVVRGEVSDPRGRYNPAAFEASLGAGNGQPVVLYPSPLGVRPGAGGVLFGRVSMASSLAPLLWGLLELEVALGLSQTQTYRAQTDAKGDFRIALDRLPPLPQGTTHYNASLRILGNPAATVDTPVAVGELPALALESFTQQDSFSQDQSLTVRPALHQRLQSANKTFIAVQTV</sequence>
<evidence type="ECO:0000313" key="2">
    <source>
        <dbReference type="Proteomes" id="UP000001036"/>
    </source>
</evidence>
<dbReference type="eggNOG" id="ENOG50338MF">
    <property type="taxonomic scope" value="Bacteria"/>
</dbReference>
<evidence type="ECO:0000313" key="1">
    <source>
        <dbReference type="EMBL" id="ACE85420.1"/>
    </source>
</evidence>
<organism evidence="1 2">
    <name type="scientific">Cellvibrio japonicus (strain Ueda107)</name>
    <name type="common">Pseudomonas fluorescens subsp. cellulosa</name>
    <dbReference type="NCBI Taxonomy" id="498211"/>
    <lineage>
        <taxon>Bacteria</taxon>
        <taxon>Pseudomonadati</taxon>
        <taxon>Pseudomonadota</taxon>
        <taxon>Gammaproteobacteria</taxon>
        <taxon>Cellvibrionales</taxon>
        <taxon>Cellvibrionaceae</taxon>
        <taxon>Cellvibrio</taxon>
    </lineage>
</organism>
<dbReference type="RefSeq" id="WP_012488633.1">
    <property type="nucleotide sequence ID" value="NC_010995.1"/>
</dbReference>
<dbReference type="OrthoDB" id="6194076at2"/>